<evidence type="ECO:0000256" key="1">
    <source>
        <dbReference type="ARBA" id="ARBA00001974"/>
    </source>
</evidence>
<dbReference type="Gene3D" id="3.50.50.60">
    <property type="entry name" value="FAD/NAD(P)-binding domain"/>
    <property type="match status" value="1"/>
</dbReference>
<comment type="cofactor">
    <cofactor evidence="1">
        <name>FAD</name>
        <dbReference type="ChEBI" id="CHEBI:57692"/>
    </cofactor>
</comment>
<reference evidence="6" key="1">
    <citation type="submission" date="2022-02" db="EMBL/GenBank/DDBJ databases">
        <authorList>
            <person name="King R."/>
        </authorList>
    </citation>
    <scope>NUCLEOTIDE SEQUENCE</scope>
</reference>
<evidence type="ECO:0000313" key="6">
    <source>
        <dbReference type="EMBL" id="CAH1726418.1"/>
    </source>
</evidence>
<dbReference type="PANTHER" id="PTHR11552:SF147">
    <property type="entry name" value="CHOLINE DEHYDROGENASE, MITOCHONDRIAL"/>
    <property type="match status" value="1"/>
</dbReference>
<dbReference type="Proteomes" id="UP001154329">
    <property type="component" value="Chromosome 2"/>
</dbReference>
<proteinExistence type="inferred from homology"/>
<evidence type="ECO:0000256" key="4">
    <source>
        <dbReference type="ARBA" id="ARBA00022827"/>
    </source>
</evidence>
<keyword evidence="7" id="KW-1185">Reference proteome</keyword>
<dbReference type="AlphaFoldDB" id="A0A9P0NMX2"/>
<dbReference type="EMBL" id="OU899035">
    <property type="protein sequence ID" value="CAH1726418.1"/>
    <property type="molecule type" value="Genomic_DNA"/>
</dbReference>
<dbReference type="Gene3D" id="3.30.560.10">
    <property type="entry name" value="Glucose Oxidase, domain 3"/>
    <property type="match status" value="1"/>
</dbReference>
<organism evidence="6 7">
    <name type="scientific">Aphis gossypii</name>
    <name type="common">Cotton aphid</name>
    <dbReference type="NCBI Taxonomy" id="80765"/>
    <lineage>
        <taxon>Eukaryota</taxon>
        <taxon>Metazoa</taxon>
        <taxon>Ecdysozoa</taxon>
        <taxon>Arthropoda</taxon>
        <taxon>Hexapoda</taxon>
        <taxon>Insecta</taxon>
        <taxon>Pterygota</taxon>
        <taxon>Neoptera</taxon>
        <taxon>Paraneoptera</taxon>
        <taxon>Hemiptera</taxon>
        <taxon>Sternorrhyncha</taxon>
        <taxon>Aphidomorpha</taxon>
        <taxon>Aphidoidea</taxon>
        <taxon>Aphididae</taxon>
        <taxon>Aphidini</taxon>
        <taxon>Aphis</taxon>
        <taxon>Aphis</taxon>
    </lineage>
</organism>
<feature type="domain" description="Glucose-methanol-choline oxidoreductase N-terminal" evidence="5">
    <location>
        <begin position="6"/>
        <end position="126"/>
    </location>
</feature>
<protein>
    <recommendedName>
        <fullName evidence="5">Glucose-methanol-choline oxidoreductase N-terminal domain-containing protein</fullName>
    </recommendedName>
</protein>
<dbReference type="InterPro" id="IPR036188">
    <property type="entry name" value="FAD/NAD-bd_sf"/>
</dbReference>
<dbReference type="PANTHER" id="PTHR11552">
    <property type="entry name" value="GLUCOSE-METHANOL-CHOLINE GMC OXIDOREDUCTASE"/>
    <property type="match status" value="1"/>
</dbReference>
<dbReference type="GO" id="GO:0050660">
    <property type="term" value="F:flavin adenine dinucleotide binding"/>
    <property type="evidence" value="ECO:0007669"/>
    <property type="project" value="InterPro"/>
</dbReference>
<evidence type="ECO:0000256" key="3">
    <source>
        <dbReference type="ARBA" id="ARBA00022630"/>
    </source>
</evidence>
<evidence type="ECO:0000256" key="2">
    <source>
        <dbReference type="ARBA" id="ARBA00010790"/>
    </source>
</evidence>
<sequence>MSDPEPMGFSIAQLMMSSAKTRVTTPTAYLRPHLRTRSNLRVRINSHVTRLLVDADRRSVYGVEYVDGSNRTRRLTARKEVILCAGVIGSAHLLMLSGIGPAEDLRPLGVPVVQDLRVGHNLQHHVGSKLTFQLNVTNDQLLSFDAIGQYMKHRSGRCPRPAPCRRPRSCGRTGLDPRNRPTCNCSSTVTRRTAITPNRGTAASAPRLRPRQ</sequence>
<name>A0A9P0NMX2_APHGO</name>
<dbReference type="InterPro" id="IPR012132">
    <property type="entry name" value="GMC_OxRdtase"/>
</dbReference>
<dbReference type="Pfam" id="PF00732">
    <property type="entry name" value="GMC_oxred_N"/>
    <property type="match status" value="1"/>
</dbReference>
<dbReference type="SUPFAM" id="SSF51905">
    <property type="entry name" value="FAD/NAD(P)-binding domain"/>
    <property type="match status" value="1"/>
</dbReference>
<keyword evidence="4" id="KW-0274">FAD</keyword>
<evidence type="ECO:0000313" key="7">
    <source>
        <dbReference type="Proteomes" id="UP001154329"/>
    </source>
</evidence>
<dbReference type="InterPro" id="IPR000172">
    <property type="entry name" value="GMC_OxRdtase_N"/>
</dbReference>
<keyword evidence="3" id="KW-0285">Flavoprotein</keyword>
<gene>
    <name evidence="6" type="ORF">APHIGO_LOCUS7315</name>
</gene>
<comment type="similarity">
    <text evidence="2">Belongs to the GMC oxidoreductase family.</text>
</comment>
<dbReference type="GO" id="GO:0016614">
    <property type="term" value="F:oxidoreductase activity, acting on CH-OH group of donors"/>
    <property type="evidence" value="ECO:0007669"/>
    <property type="project" value="InterPro"/>
</dbReference>
<evidence type="ECO:0000259" key="5">
    <source>
        <dbReference type="Pfam" id="PF00732"/>
    </source>
</evidence>
<reference evidence="6" key="2">
    <citation type="submission" date="2022-10" db="EMBL/GenBank/DDBJ databases">
        <authorList>
            <consortium name="ENA_rothamsted_submissions"/>
            <consortium name="culmorum"/>
            <person name="King R."/>
        </authorList>
    </citation>
    <scope>NUCLEOTIDE SEQUENCE</scope>
</reference>
<accession>A0A9P0NMX2</accession>